<protein>
    <recommendedName>
        <fullName evidence="3">Tail fiber assembly protein</fullName>
    </recommendedName>
</protein>
<comment type="caution">
    <text evidence="1">The sequence shown here is derived from an EMBL/GenBank/DDBJ whole genome shotgun (WGS) entry which is preliminary data.</text>
</comment>
<evidence type="ECO:0000313" key="1">
    <source>
        <dbReference type="EMBL" id="CAG9177773.1"/>
    </source>
</evidence>
<evidence type="ECO:0008006" key="3">
    <source>
        <dbReference type="Google" id="ProtNLM"/>
    </source>
</evidence>
<dbReference type="InterPro" id="IPR003458">
    <property type="entry name" value="Phage_T4_Gp38_tail_assem"/>
</dbReference>
<dbReference type="Pfam" id="PF02413">
    <property type="entry name" value="Caudo_TAP"/>
    <property type="match status" value="1"/>
</dbReference>
<reference evidence="1 2" key="1">
    <citation type="submission" date="2021-08" db="EMBL/GenBank/DDBJ databases">
        <authorList>
            <person name="Peeters C."/>
        </authorList>
    </citation>
    <scope>NUCLEOTIDE SEQUENCE [LARGE SCALE GENOMIC DNA]</scope>
    <source>
        <strain evidence="1 2">LMG 32289</strain>
    </source>
</reference>
<sequence>MYQEHRLNSGELTSVTRVSDGACIPPDPESSDYAQYLAWLAEGNQPLPDPLQSDEAIQARRLAAALVERSRRIAEADVATQGMADAFIAGMLSAEEASRFRAYAAYKLALARVADQAGWPTEPAWPEAPAQ</sequence>
<organism evidence="1 2">
    <name type="scientific">Cupriavidus pampae</name>
    <dbReference type="NCBI Taxonomy" id="659251"/>
    <lineage>
        <taxon>Bacteria</taxon>
        <taxon>Pseudomonadati</taxon>
        <taxon>Pseudomonadota</taxon>
        <taxon>Betaproteobacteria</taxon>
        <taxon>Burkholderiales</taxon>
        <taxon>Burkholderiaceae</taxon>
        <taxon>Cupriavidus</taxon>
    </lineage>
</organism>
<proteinExistence type="predicted"/>
<evidence type="ECO:0000313" key="2">
    <source>
        <dbReference type="Proteomes" id="UP000706525"/>
    </source>
</evidence>
<name>A0ABM8XCH5_9BURK</name>
<dbReference type="RefSeq" id="WP_223991228.1">
    <property type="nucleotide sequence ID" value="NZ_CAJZAG010000007.1"/>
</dbReference>
<gene>
    <name evidence="1" type="ORF">LMG32289_03902</name>
</gene>
<keyword evidence="2" id="KW-1185">Reference proteome</keyword>
<accession>A0ABM8XCH5</accession>
<dbReference type="EMBL" id="CAJZAG010000007">
    <property type="protein sequence ID" value="CAG9177773.1"/>
    <property type="molecule type" value="Genomic_DNA"/>
</dbReference>
<dbReference type="Proteomes" id="UP000706525">
    <property type="component" value="Unassembled WGS sequence"/>
</dbReference>